<evidence type="ECO:0000313" key="10">
    <source>
        <dbReference type="Proteomes" id="UP000293142"/>
    </source>
</evidence>
<dbReference type="Pfam" id="PF00528">
    <property type="entry name" value="BPD_transp_1"/>
    <property type="match status" value="1"/>
</dbReference>
<keyword evidence="3" id="KW-1003">Cell membrane</keyword>
<keyword evidence="10" id="KW-1185">Reference proteome</keyword>
<feature type="transmembrane region" description="Helical" evidence="7">
    <location>
        <begin position="261"/>
        <end position="281"/>
    </location>
</feature>
<reference evidence="9 10" key="1">
    <citation type="submission" date="2019-02" db="EMBL/GenBank/DDBJ databases">
        <title>Paenibacillus sp. nov., isolated from surface-sterilized tissue of Thalictrum simplex L.</title>
        <authorList>
            <person name="Tuo L."/>
        </authorList>
    </citation>
    <scope>NUCLEOTIDE SEQUENCE [LARGE SCALE GENOMIC DNA]</scope>
    <source>
        <strain evidence="9 10">N2SHLJ1</strain>
    </source>
</reference>
<feature type="transmembrane region" description="Helical" evidence="7">
    <location>
        <begin position="199"/>
        <end position="218"/>
    </location>
</feature>
<comment type="caution">
    <text evidence="9">The sequence shown here is derived from an EMBL/GenBank/DDBJ whole genome shotgun (WGS) entry which is preliminary data.</text>
</comment>
<evidence type="ECO:0000256" key="5">
    <source>
        <dbReference type="ARBA" id="ARBA00022989"/>
    </source>
</evidence>
<feature type="transmembrane region" description="Helical" evidence="7">
    <location>
        <begin position="12"/>
        <end position="31"/>
    </location>
</feature>
<dbReference type="EMBL" id="SIRE01000002">
    <property type="protein sequence ID" value="TBL81542.1"/>
    <property type="molecule type" value="Genomic_DNA"/>
</dbReference>
<evidence type="ECO:0000256" key="2">
    <source>
        <dbReference type="ARBA" id="ARBA00022448"/>
    </source>
</evidence>
<keyword evidence="4 7" id="KW-0812">Transmembrane</keyword>
<dbReference type="CDD" id="cd06261">
    <property type="entry name" value="TM_PBP2"/>
    <property type="match status" value="1"/>
</dbReference>
<dbReference type="PANTHER" id="PTHR30193:SF1">
    <property type="entry name" value="ABC TRANSPORTER PERMEASE PROTEIN YESP-RELATED"/>
    <property type="match status" value="1"/>
</dbReference>
<sequence>MVLHKWRKNVGLLYILPWIIGFLGFQLYPLISSLIYSFTDLSTFGAKTFIGLDNYIYMFTKDPDFYQSLKVTLLYAIMAVPGRVAFALFIALLLHVQLKGISVFRTLYYLPSIFGGSVAISVLWRFLFQKEGGAINSVLGLANLGPLDWFSPTSALITLAIIPVWQFGSSMVLFLAALKQVPKELYEAAKMDGAAPVRVFFNITVPIISPIILFNLIIQSVSCLQEFTSAFAVTGGGPNKATYVYAIKIYQEGFSFFKMGYASALSWFLFFVIMAFTYLIFKSSTYWTYYEDGEGGGV</sequence>
<dbReference type="GO" id="GO:0055085">
    <property type="term" value="P:transmembrane transport"/>
    <property type="evidence" value="ECO:0007669"/>
    <property type="project" value="InterPro"/>
</dbReference>
<keyword evidence="5 7" id="KW-1133">Transmembrane helix</keyword>
<gene>
    <name evidence="9" type="ORF">EYB31_00570</name>
</gene>
<dbReference type="SUPFAM" id="SSF161098">
    <property type="entry name" value="MetI-like"/>
    <property type="match status" value="1"/>
</dbReference>
<feature type="transmembrane region" description="Helical" evidence="7">
    <location>
        <begin position="155"/>
        <end position="178"/>
    </location>
</feature>
<dbReference type="RefSeq" id="WP_131011327.1">
    <property type="nucleotide sequence ID" value="NZ_SIRE01000002.1"/>
</dbReference>
<keyword evidence="2 7" id="KW-0813">Transport</keyword>
<dbReference type="SUPFAM" id="SSF160964">
    <property type="entry name" value="MalF N-terminal region-like"/>
    <property type="match status" value="1"/>
</dbReference>
<comment type="similarity">
    <text evidence="7">Belongs to the binding-protein-dependent transport system permease family.</text>
</comment>
<name>A0A4V2J4X4_9BACL</name>
<dbReference type="PANTHER" id="PTHR30193">
    <property type="entry name" value="ABC TRANSPORTER PERMEASE PROTEIN"/>
    <property type="match status" value="1"/>
</dbReference>
<evidence type="ECO:0000313" key="9">
    <source>
        <dbReference type="EMBL" id="TBL81542.1"/>
    </source>
</evidence>
<dbReference type="PROSITE" id="PS50928">
    <property type="entry name" value="ABC_TM1"/>
    <property type="match status" value="1"/>
</dbReference>
<dbReference type="OrthoDB" id="9788108at2"/>
<protein>
    <submittedName>
        <fullName evidence="9">Sugar ABC transporter permease</fullName>
    </submittedName>
</protein>
<dbReference type="GO" id="GO:0005886">
    <property type="term" value="C:plasma membrane"/>
    <property type="evidence" value="ECO:0007669"/>
    <property type="project" value="UniProtKB-SubCell"/>
</dbReference>
<feature type="transmembrane region" description="Helical" evidence="7">
    <location>
        <begin position="106"/>
        <end position="127"/>
    </location>
</feature>
<proteinExistence type="inferred from homology"/>
<organism evidence="9 10">
    <name type="scientific">Paenibacillus thalictri</name>
    <dbReference type="NCBI Taxonomy" id="2527873"/>
    <lineage>
        <taxon>Bacteria</taxon>
        <taxon>Bacillati</taxon>
        <taxon>Bacillota</taxon>
        <taxon>Bacilli</taxon>
        <taxon>Bacillales</taxon>
        <taxon>Paenibacillaceae</taxon>
        <taxon>Paenibacillus</taxon>
    </lineage>
</organism>
<dbReference type="InterPro" id="IPR051393">
    <property type="entry name" value="ABC_transporter_permease"/>
</dbReference>
<dbReference type="InterPro" id="IPR035906">
    <property type="entry name" value="MetI-like_sf"/>
</dbReference>
<dbReference type="InterPro" id="IPR000515">
    <property type="entry name" value="MetI-like"/>
</dbReference>
<dbReference type="AlphaFoldDB" id="A0A4V2J4X4"/>
<evidence type="ECO:0000256" key="3">
    <source>
        <dbReference type="ARBA" id="ARBA00022475"/>
    </source>
</evidence>
<evidence type="ECO:0000259" key="8">
    <source>
        <dbReference type="PROSITE" id="PS50928"/>
    </source>
</evidence>
<dbReference type="Proteomes" id="UP000293142">
    <property type="component" value="Unassembled WGS sequence"/>
</dbReference>
<evidence type="ECO:0000256" key="4">
    <source>
        <dbReference type="ARBA" id="ARBA00022692"/>
    </source>
</evidence>
<accession>A0A4V2J4X4</accession>
<feature type="domain" description="ABC transmembrane type-1" evidence="8">
    <location>
        <begin position="69"/>
        <end position="280"/>
    </location>
</feature>
<evidence type="ECO:0000256" key="6">
    <source>
        <dbReference type="ARBA" id="ARBA00023136"/>
    </source>
</evidence>
<evidence type="ECO:0000256" key="7">
    <source>
        <dbReference type="RuleBase" id="RU363032"/>
    </source>
</evidence>
<keyword evidence="6 7" id="KW-0472">Membrane</keyword>
<comment type="subcellular location">
    <subcellularLocation>
        <location evidence="1 7">Cell membrane</location>
        <topology evidence="1 7">Multi-pass membrane protein</topology>
    </subcellularLocation>
</comment>
<dbReference type="Gene3D" id="1.10.3720.10">
    <property type="entry name" value="MetI-like"/>
    <property type="match status" value="1"/>
</dbReference>
<evidence type="ECO:0000256" key="1">
    <source>
        <dbReference type="ARBA" id="ARBA00004651"/>
    </source>
</evidence>
<feature type="transmembrane region" description="Helical" evidence="7">
    <location>
        <begin position="73"/>
        <end position="94"/>
    </location>
</feature>